<protein>
    <submittedName>
        <fullName evidence="1">G protein-coupled receptor</fullName>
    </submittedName>
</protein>
<dbReference type="PANTHER" id="PTHR22943">
    <property type="entry name" value="7-TRANSMEMBRANE DOMAIN RECEPTOR C.ELEGANS"/>
    <property type="match status" value="1"/>
</dbReference>
<accession>A0A8R1V346</accession>
<dbReference type="InterPro" id="IPR019428">
    <property type="entry name" value="7TM_GPCR_serpentine_rcpt_Str"/>
</dbReference>
<reference evidence="2" key="1">
    <citation type="journal article" date="2008" name="Nat. Genet.">
        <title>The Pristionchus pacificus genome provides a unique perspective on nematode lifestyle and parasitism.</title>
        <authorList>
            <person name="Dieterich C."/>
            <person name="Clifton S.W."/>
            <person name="Schuster L.N."/>
            <person name="Chinwalla A."/>
            <person name="Delehaunty K."/>
            <person name="Dinkelacker I."/>
            <person name="Fulton L."/>
            <person name="Fulton R."/>
            <person name="Godfrey J."/>
            <person name="Minx P."/>
            <person name="Mitreva M."/>
            <person name="Roeseler W."/>
            <person name="Tian H."/>
            <person name="Witte H."/>
            <person name="Yang S.P."/>
            <person name="Wilson R.K."/>
            <person name="Sommer R.J."/>
        </authorList>
    </citation>
    <scope>NUCLEOTIDE SEQUENCE [LARGE SCALE GENOMIC DNA]</scope>
    <source>
        <strain evidence="2">PS312</strain>
    </source>
</reference>
<organism evidence="1 2">
    <name type="scientific">Pristionchus pacificus</name>
    <name type="common">Parasitic nematode worm</name>
    <dbReference type="NCBI Taxonomy" id="54126"/>
    <lineage>
        <taxon>Eukaryota</taxon>
        <taxon>Metazoa</taxon>
        <taxon>Ecdysozoa</taxon>
        <taxon>Nematoda</taxon>
        <taxon>Chromadorea</taxon>
        <taxon>Rhabditida</taxon>
        <taxon>Rhabditina</taxon>
        <taxon>Diplogasteromorpha</taxon>
        <taxon>Diplogasteroidea</taxon>
        <taxon>Neodiplogasteridae</taxon>
        <taxon>Pristionchus</taxon>
    </lineage>
</organism>
<dbReference type="Pfam" id="PF10326">
    <property type="entry name" value="7TM_GPCR_Str"/>
    <property type="match status" value="1"/>
</dbReference>
<dbReference type="Proteomes" id="UP000005239">
    <property type="component" value="Unassembled WGS sequence"/>
</dbReference>
<evidence type="ECO:0000313" key="1">
    <source>
        <dbReference type="EnsemblMetazoa" id="PPA45319.1"/>
    </source>
</evidence>
<name>A0A2A6BXY6_PRIPA</name>
<reference evidence="1" key="2">
    <citation type="submission" date="2022-06" db="UniProtKB">
        <authorList>
            <consortium name="EnsemblMetazoa"/>
        </authorList>
    </citation>
    <scope>IDENTIFICATION</scope>
    <source>
        <strain evidence="1">PS312</strain>
    </source>
</reference>
<keyword evidence="2" id="KW-1185">Reference proteome</keyword>
<sequence>MADTDPIYSFIYKDPFHKIIIETTTAIALFSNSLLIFIVTTTKADHIVVVYVPKTIYCHLTSTGFYFFPRHVGGFFFGTPWASIFCWMFIVTYYQVFLILAYHFIYRFKTVTRGIGSSFTDGWKSTNWVCAAIITYVVYITAFVSDVAFGMAPSEQTRNDVPPEILEIYGMDLKDPRTGFIVIAMRRVNHTTNEVYWSAESVISIIICMILFLGTGAVVVFCISKTSAAIKSTNITMAPATRHMQQQLFRALLIQTFIPCIFSYSPLCMILLWGGLTGK</sequence>
<evidence type="ECO:0000313" key="2">
    <source>
        <dbReference type="Proteomes" id="UP000005239"/>
    </source>
</evidence>
<proteinExistence type="predicted"/>
<accession>A0A2A6BXY6</accession>
<gene>
    <name evidence="1" type="primary">WBGene00283688</name>
</gene>
<dbReference type="PANTHER" id="PTHR22943:SF248">
    <property type="entry name" value="SEVEN TM RECEPTOR"/>
    <property type="match status" value="1"/>
</dbReference>
<dbReference type="EnsemblMetazoa" id="PPA45319.1">
    <property type="protein sequence ID" value="PPA45319.1"/>
    <property type="gene ID" value="WBGene00283688"/>
</dbReference>
<dbReference type="AlphaFoldDB" id="A0A2A6BXY6"/>